<dbReference type="GO" id="GO:0046872">
    <property type="term" value="F:metal ion binding"/>
    <property type="evidence" value="ECO:0007669"/>
    <property type="project" value="UniProtKB-KW"/>
</dbReference>
<dbReference type="InterPro" id="IPR005123">
    <property type="entry name" value="Oxoglu/Fe-dep_dioxygenase_dom"/>
</dbReference>
<accession>A0A9P9ER40</accession>
<organism evidence="4 5">
    <name type="scientific">Dactylonectria macrodidyma</name>
    <dbReference type="NCBI Taxonomy" id="307937"/>
    <lineage>
        <taxon>Eukaryota</taxon>
        <taxon>Fungi</taxon>
        <taxon>Dikarya</taxon>
        <taxon>Ascomycota</taxon>
        <taxon>Pezizomycotina</taxon>
        <taxon>Sordariomycetes</taxon>
        <taxon>Hypocreomycetidae</taxon>
        <taxon>Hypocreales</taxon>
        <taxon>Nectriaceae</taxon>
        <taxon>Dactylonectria</taxon>
    </lineage>
</organism>
<dbReference type="InterPro" id="IPR050231">
    <property type="entry name" value="Iron_ascorbate_oxido_reductase"/>
</dbReference>
<evidence type="ECO:0000313" key="5">
    <source>
        <dbReference type="Proteomes" id="UP000738349"/>
    </source>
</evidence>
<dbReference type="PROSITE" id="PS51471">
    <property type="entry name" value="FE2OG_OXY"/>
    <property type="match status" value="1"/>
</dbReference>
<comment type="caution">
    <text evidence="4">The sequence shown here is derived from an EMBL/GenBank/DDBJ whole genome shotgun (WGS) entry which is preliminary data.</text>
</comment>
<dbReference type="InterPro" id="IPR027443">
    <property type="entry name" value="IPNS-like_sf"/>
</dbReference>
<evidence type="ECO:0000259" key="3">
    <source>
        <dbReference type="PROSITE" id="PS51471"/>
    </source>
</evidence>
<dbReference type="SUPFAM" id="SSF51197">
    <property type="entry name" value="Clavaminate synthase-like"/>
    <property type="match status" value="1"/>
</dbReference>
<dbReference type="Pfam" id="PF14226">
    <property type="entry name" value="DIOX_N"/>
    <property type="match status" value="1"/>
</dbReference>
<evidence type="ECO:0000256" key="2">
    <source>
        <dbReference type="RuleBase" id="RU003682"/>
    </source>
</evidence>
<gene>
    <name evidence="4" type="ORF">EDB81DRAFT_899538</name>
</gene>
<evidence type="ECO:0000256" key="1">
    <source>
        <dbReference type="ARBA" id="ARBA00008056"/>
    </source>
</evidence>
<dbReference type="PANTHER" id="PTHR47990">
    <property type="entry name" value="2-OXOGLUTARATE (2OG) AND FE(II)-DEPENDENT OXYGENASE SUPERFAMILY PROTEIN-RELATED"/>
    <property type="match status" value="1"/>
</dbReference>
<feature type="domain" description="Fe2OG dioxygenase" evidence="3">
    <location>
        <begin position="175"/>
        <end position="277"/>
    </location>
</feature>
<keyword evidence="2" id="KW-0479">Metal-binding</keyword>
<dbReference type="AlphaFoldDB" id="A0A9P9ER40"/>
<keyword evidence="5" id="KW-1185">Reference proteome</keyword>
<dbReference type="OrthoDB" id="288590at2759"/>
<dbReference type="GO" id="GO:0016491">
    <property type="term" value="F:oxidoreductase activity"/>
    <property type="evidence" value="ECO:0007669"/>
    <property type="project" value="UniProtKB-KW"/>
</dbReference>
<dbReference type="Gene3D" id="2.60.120.330">
    <property type="entry name" value="B-lactam Antibiotic, Isopenicillin N Synthase, Chain"/>
    <property type="match status" value="1"/>
</dbReference>
<reference evidence="4" key="1">
    <citation type="journal article" date="2021" name="Nat. Commun.">
        <title>Genetic determinants of endophytism in the Arabidopsis root mycobiome.</title>
        <authorList>
            <person name="Mesny F."/>
            <person name="Miyauchi S."/>
            <person name="Thiergart T."/>
            <person name="Pickel B."/>
            <person name="Atanasova L."/>
            <person name="Karlsson M."/>
            <person name="Huettel B."/>
            <person name="Barry K.W."/>
            <person name="Haridas S."/>
            <person name="Chen C."/>
            <person name="Bauer D."/>
            <person name="Andreopoulos W."/>
            <person name="Pangilinan J."/>
            <person name="LaButti K."/>
            <person name="Riley R."/>
            <person name="Lipzen A."/>
            <person name="Clum A."/>
            <person name="Drula E."/>
            <person name="Henrissat B."/>
            <person name="Kohler A."/>
            <person name="Grigoriev I.V."/>
            <person name="Martin F.M."/>
            <person name="Hacquard S."/>
        </authorList>
    </citation>
    <scope>NUCLEOTIDE SEQUENCE</scope>
    <source>
        <strain evidence="4">MPI-CAGE-AT-0147</strain>
    </source>
</reference>
<feature type="non-terminal residue" evidence="4">
    <location>
        <position position="347"/>
    </location>
</feature>
<protein>
    <recommendedName>
        <fullName evidence="3">Fe2OG dioxygenase domain-containing protein</fullName>
    </recommendedName>
</protein>
<name>A0A9P9ER40_9HYPO</name>
<dbReference type="InterPro" id="IPR044861">
    <property type="entry name" value="IPNS-like_FE2OG_OXY"/>
</dbReference>
<keyword evidence="2" id="KW-0560">Oxidoreductase</keyword>
<dbReference type="InterPro" id="IPR026992">
    <property type="entry name" value="DIOX_N"/>
</dbReference>
<comment type="similarity">
    <text evidence="1 2">Belongs to the iron/ascorbate-dependent oxidoreductase family.</text>
</comment>
<dbReference type="Pfam" id="PF03171">
    <property type="entry name" value="2OG-FeII_Oxy"/>
    <property type="match status" value="1"/>
</dbReference>
<sequence>MVETLPIIDLAAYYSAGPQSQEAQDAIQAIHTAARTWGFFLVTGTAVAPQTQSSLVSSSRSFFDLPLKTKMALDVRSGGVAWRGYMPLGGEHTHGHVDYKEGFYVGPEHPDDHPLAGMPLHGRNQFPDQVLPEMRPAVLDYVAQVTELGKSLTDLFSLGLGLGRDELRKRLLEPEPVVLFRCFMYAPEGNGDEGFGIGKHTDFGYLTILHMDSPGLQVLTPSDQWVDVPCVENSFVVNIGDMFDQLTNGRYRSRPHRARRPAPGSAPRFSFPLFFDFAWTAEMKRLPLSHLPPQSDEEKQLAEKRWASTTFREVQGTWSQYLARKVQKVFPDLGLPDFEPNSAPSTR</sequence>
<keyword evidence="2" id="KW-0408">Iron</keyword>
<dbReference type="GO" id="GO:0044283">
    <property type="term" value="P:small molecule biosynthetic process"/>
    <property type="evidence" value="ECO:0007669"/>
    <property type="project" value="UniProtKB-ARBA"/>
</dbReference>
<dbReference type="Proteomes" id="UP000738349">
    <property type="component" value="Unassembled WGS sequence"/>
</dbReference>
<proteinExistence type="inferred from homology"/>
<dbReference type="EMBL" id="JAGMUV010000010">
    <property type="protein sequence ID" value="KAH7142049.1"/>
    <property type="molecule type" value="Genomic_DNA"/>
</dbReference>
<evidence type="ECO:0000313" key="4">
    <source>
        <dbReference type="EMBL" id="KAH7142049.1"/>
    </source>
</evidence>